<accession>A0ACD0P7P6</accession>
<organism evidence="1 2">
    <name type="scientific">Violaceomyces palustris</name>
    <dbReference type="NCBI Taxonomy" id="1673888"/>
    <lineage>
        <taxon>Eukaryota</taxon>
        <taxon>Fungi</taxon>
        <taxon>Dikarya</taxon>
        <taxon>Basidiomycota</taxon>
        <taxon>Ustilaginomycotina</taxon>
        <taxon>Ustilaginomycetes</taxon>
        <taxon>Violaceomycetales</taxon>
        <taxon>Violaceomycetaceae</taxon>
        <taxon>Violaceomyces</taxon>
    </lineage>
</organism>
<sequence>MKQSKRKKSKISPKQAHNLRWPATSKDVSHARREHQLVEAIKHNAKVFANPPIPAELWIDIATLACQSCPKGRATLYSLSSTCKAFYQLVRPLRFQLFPLPLTSDSERMSALVSYFLRNPREIETIRGLKLRFWKMDETEMRINQKRPIKLLERIPPKVEELEIQCLDLTESSYWLIRPLFLSINKSLKVLRLEITTMIPLYQHMLSDQRIVPRARKDIFPSIREVIFDIRKLRYNERVHTQRKHPESLYCHVLGSFLRHPSLRDVQIKFDFGKGFCDRHGGWLLQILKSLSFVKEIRLEGDLYYCCDDAWWARSKVLQLGNVIATGALAGLKTDAVAQHLVDPDLRVGHKAPFIWW</sequence>
<dbReference type="Proteomes" id="UP000245626">
    <property type="component" value="Unassembled WGS sequence"/>
</dbReference>
<evidence type="ECO:0000313" key="2">
    <source>
        <dbReference type="Proteomes" id="UP000245626"/>
    </source>
</evidence>
<proteinExistence type="predicted"/>
<evidence type="ECO:0000313" key="1">
    <source>
        <dbReference type="EMBL" id="PWN54066.1"/>
    </source>
</evidence>
<keyword evidence="2" id="KW-1185">Reference proteome</keyword>
<dbReference type="EMBL" id="KZ819698">
    <property type="protein sequence ID" value="PWN54066.1"/>
    <property type="molecule type" value="Genomic_DNA"/>
</dbReference>
<protein>
    <submittedName>
        <fullName evidence="1">Uncharacterized protein</fullName>
    </submittedName>
</protein>
<reference evidence="1 2" key="1">
    <citation type="journal article" date="2018" name="Mol. Biol. Evol.">
        <title>Broad Genomic Sampling Reveals a Smut Pathogenic Ancestry of the Fungal Clade Ustilaginomycotina.</title>
        <authorList>
            <person name="Kijpornyongpan T."/>
            <person name="Mondo S.J."/>
            <person name="Barry K."/>
            <person name="Sandor L."/>
            <person name="Lee J."/>
            <person name="Lipzen A."/>
            <person name="Pangilinan J."/>
            <person name="LaButti K."/>
            <person name="Hainaut M."/>
            <person name="Henrissat B."/>
            <person name="Grigoriev I.V."/>
            <person name="Spatafora J.W."/>
            <person name="Aime M.C."/>
        </authorList>
    </citation>
    <scope>NUCLEOTIDE SEQUENCE [LARGE SCALE GENOMIC DNA]</scope>
    <source>
        <strain evidence="1 2">SA 807</strain>
    </source>
</reference>
<gene>
    <name evidence="1" type="ORF">IE53DRAFT_383410</name>
</gene>
<name>A0ACD0P7P6_9BASI</name>